<dbReference type="Proteomes" id="UP000887013">
    <property type="component" value="Unassembled WGS sequence"/>
</dbReference>
<dbReference type="EMBL" id="BMAW01058460">
    <property type="protein sequence ID" value="GFT16412.1"/>
    <property type="molecule type" value="Genomic_DNA"/>
</dbReference>
<sequence>DFRDIMAVVWNGSIWPIPPFETFQTVELRLLEISLLQT</sequence>
<keyword evidence="2" id="KW-1185">Reference proteome</keyword>
<accession>A0A8X6NJR7</accession>
<protein>
    <submittedName>
        <fullName evidence="1">Uncharacterized protein</fullName>
    </submittedName>
</protein>
<proteinExistence type="predicted"/>
<organism evidence="1 2">
    <name type="scientific">Nephila pilipes</name>
    <name type="common">Giant wood spider</name>
    <name type="synonym">Nephila maculata</name>
    <dbReference type="NCBI Taxonomy" id="299642"/>
    <lineage>
        <taxon>Eukaryota</taxon>
        <taxon>Metazoa</taxon>
        <taxon>Ecdysozoa</taxon>
        <taxon>Arthropoda</taxon>
        <taxon>Chelicerata</taxon>
        <taxon>Arachnida</taxon>
        <taxon>Araneae</taxon>
        <taxon>Araneomorphae</taxon>
        <taxon>Entelegynae</taxon>
        <taxon>Araneoidea</taxon>
        <taxon>Nephilidae</taxon>
        <taxon>Nephila</taxon>
    </lineage>
</organism>
<reference evidence="1" key="1">
    <citation type="submission" date="2020-08" db="EMBL/GenBank/DDBJ databases">
        <title>Multicomponent nature underlies the extraordinary mechanical properties of spider dragline silk.</title>
        <authorList>
            <person name="Kono N."/>
            <person name="Nakamura H."/>
            <person name="Mori M."/>
            <person name="Yoshida Y."/>
            <person name="Ohtoshi R."/>
            <person name="Malay A.D."/>
            <person name="Moran D.A.P."/>
            <person name="Tomita M."/>
            <person name="Numata K."/>
            <person name="Arakawa K."/>
        </authorList>
    </citation>
    <scope>NUCLEOTIDE SEQUENCE</scope>
</reference>
<evidence type="ECO:0000313" key="2">
    <source>
        <dbReference type="Proteomes" id="UP000887013"/>
    </source>
</evidence>
<evidence type="ECO:0000313" key="1">
    <source>
        <dbReference type="EMBL" id="GFT16412.1"/>
    </source>
</evidence>
<feature type="non-terminal residue" evidence="1">
    <location>
        <position position="1"/>
    </location>
</feature>
<dbReference type="AlphaFoldDB" id="A0A8X6NJR7"/>
<gene>
    <name evidence="1" type="ORF">NPIL_676081</name>
</gene>
<name>A0A8X6NJR7_NEPPI</name>
<comment type="caution">
    <text evidence="1">The sequence shown here is derived from an EMBL/GenBank/DDBJ whole genome shotgun (WGS) entry which is preliminary data.</text>
</comment>